<organism evidence="1 2">
    <name type="scientific">Ruminiclostridium hungatei</name>
    <name type="common">Clostridium hungatei</name>
    <dbReference type="NCBI Taxonomy" id="48256"/>
    <lineage>
        <taxon>Bacteria</taxon>
        <taxon>Bacillati</taxon>
        <taxon>Bacillota</taxon>
        <taxon>Clostridia</taxon>
        <taxon>Eubacteriales</taxon>
        <taxon>Oscillospiraceae</taxon>
        <taxon>Ruminiclostridium</taxon>
    </lineage>
</organism>
<name>A0A1V4SIW6_RUMHU</name>
<gene>
    <name evidence="1" type="ORF">CLHUN_23230</name>
</gene>
<protein>
    <submittedName>
        <fullName evidence="1">Uncharacterized protein</fullName>
    </submittedName>
</protein>
<keyword evidence="2" id="KW-1185">Reference proteome</keyword>
<dbReference type="AlphaFoldDB" id="A0A1V4SIW6"/>
<proteinExistence type="predicted"/>
<evidence type="ECO:0000313" key="1">
    <source>
        <dbReference type="EMBL" id="OPX43842.1"/>
    </source>
</evidence>
<dbReference type="Proteomes" id="UP000191554">
    <property type="component" value="Unassembled WGS sequence"/>
</dbReference>
<evidence type="ECO:0000313" key="2">
    <source>
        <dbReference type="Proteomes" id="UP000191554"/>
    </source>
</evidence>
<dbReference type="STRING" id="48256.CLHUN_23230"/>
<accession>A0A1V4SIW6</accession>
<dbReference type="RefSeq" id="WP_080064756.1">
    <property type="nucleotide sequence ID" value="NZ_MZGX01000014.1"/>
</dbReference>
<sequence>MGNQEGRMAIDELVCGRISSICNKECLKDIYIDIQNTLIETRKLLADNLQNDKLQLLNKYDKLNNDISELVYKALYVEGLIDGMDFKV</sequence>
<dbReference type="OrthoDB" id="1739828at2"/>
<comment type="caution">
    <text evidence="1">The sequence shown here is derived from an EMBL/GenBank/DDBJ whole genome shotgun (WGS) entry which is preliminary data.</text>
</comment>
<reference evidence="1 2" key="1">
    <citation type="submission" date="2017-03" db="EMBL/GenBank/DDBJ databases">
        <title>Genome sequence of Clostridium hungatei DSM 14427.</title>
        <authorList>
            <person name="Poehlein A."/>
            <person name="Daniel R."/>
        </authorList>
    </citation>
    <scope>NUCLEOTIDE SEQUENCE [LARGE SCALE GENOMIC DNA]</scope>
    <source>
        <strain evidence="1 2">DSM 14427</strain>
    </source>
</reference>
<dbReference type="EMBL" id="MZGX01000014">
    <property type="protein sequence ID" value="OPX43842.1"/>
    <property type="molecule type" value="Genomic_DNA"/>
</dbReference>